<dbReference type="AlphaFoldDB" id="A0A1H7Z647"/>
<dbReference type="InterPro" id="IPR053141">
    <property type="entry name" value="Mycobact_SerProt_Inhib_Rv3364c"/>
</dbReference>
<dbReference type="Proteomes" id="UP000183015">
    <property type="component" value="Unassembled WGS sequence"/>
</dbReference>
<dbReference type="PANTHER" id="PTHR36222:SF1">
    <property type="entry name" value="SERINE PROTEASE INHIBITOR RV3364C"/>
    <property type="match status" value="1"/>
</dbReference>
<dbReference type="eggNOG" id="COG2018">
    <property type="taxonomic scope" value="Bacteria"/>
</dbReference>
<proteinExistence type="predicted"/>
<gene>
    <name evidence="2" type="ORF">SAMN05414137_13257</name>
</gene>
<feature type="domain" description="Roadblock/LAMTOR2" evidence="1">
    <location>
        <begin position="11"/>
        <end position="99"/>
    </location>
</feature>
<dbReference type="Pfam" id="PF03259">
    <property type="entry name" value="Robl_LC7"/>
    <property type="match status" value="1"/>
</dbReference>
<dbReference type="InterPro" id="IPR004942">
    <property type="entry name" value="Roadblock/LAMTOR2_dom"/>
</dbReference>
<dbReference type="SMART" id="SM00960">
    <property type="entry name" value="Robl_LC7"/>
    <property type="match status" value="1"/>
</dbReference>
<protein>
    <recommendedName>
        <fullName evidence="1">Roadblock/LAMTOR2 domain-containing protein</fullName>
    </recommendedName>
</protein>
<dbReference type="EMBL" id="FOAZ01000032">
    <property type="protein sequence ID" value="SEM53018.1"/>
    <property type="molecule type" value="Genomic_DNA"/>
</dbReference>
<dbReference type="STRING" id="235985.SAMN05414137_13257"/>
<keyword evidence="3" id="KW-1185">Reference proteome</keyword>
<dbReference type="Gene3D" id="3.30.450.30">
    <property type="entry name" value="Dynein light chain 2a, cytoplasmic"/>
    <property type="match status" value="1"/>
</dbReference>
<dbReference type="RefSeq" id="WP_052439024.1">
    <property type="nucleotide sequence ID" value="NZ_BBPN01000026.1"/>
</dbReference>
<dbReference type="SUPFAM" id="SSF103196">
    <property type="entry name" value="Roadblock/LC7 domain"/>
    <property type="match status" value="1"/>
</dbReference>
<name>A0A1H7Z647_STRJI</name>
<evidence type="ECO:0000259" key="1">
    <source>
        <dbReference type="SMART" id="SM00960"/>
    </source>
</evidence>
<accession>A0A1H7Z647</accession>
<organism evidence="2 3">
    <name type="scientific">Streptacidiphilus jiangxiensis</name>
    <dbReference type="NCBI Taxonomy" id="235985"/>
    <lineage>
        <taxon>Bacteria</taxon>
        <taxon>Bacillati</taxon>
        <taxon>Actinomycetota</taxon>
        <taxon>Actinomycetes</taxon>
        <taxon>Kitasatosporales</taxon>
        <taxon>Streptomycetaceae</taxon>
        <taxon>Streptacidiphilus</taxon>
    </lineage>
</organism>
<reference evidence="3" key="1">
    <citation type="submission" date="2016-10" db="EMBL/GenBank/DDBJ databases">
        <authorList>
            <person name="Varghese N."/>
        </authorList>
    </citation>
    <scope>NUCLEOTIDE SEQUENCE [LARGE SCALE GENOMIC DNA]</scope>
    <source>
        <strain evidence="3">DSM 45096 / BCRC 16803 / CGMCC 4.1857 / CIP 109030 / JCM 12277 / KCTC 19219 / NBRC 100920 / 33214</strain>
    </source>
</reference>
<evidence type="ECO:0000313" key="2">
    <source>
        <dbReference type="EMBL" id="SEM53018.1"/>
    </source>
</evidence>
<evidence type="ECO:0000313" key="3">
    <source>
        <dbReference type="Proteomes" id="UP000183015"/>
    </source>
</evidence>
<dbReference type="PANTHER" id="PTHR36222">
    <property type="entry name" value="SERINE PROTEASE INHIBITOR RV3364C"/>
    <property type="match status" value="1"/>
</dbReference>
<sequence>MTQANPQLRLQWLLGDVLSATPGLRALALASTDGLPLVAVDEHCPAEELATFVAGINGLAAGLTALLDLGTLKRTVVTLENGTLILMAVDRTACLAAYTAEDCDLSIAAFQMARLVEQAGHVLTAHVRADAAGVAGAVGAAGGLGAAGALGVQALAQAQEATR</sequence>
<dbReference type="OrthoDB" id="5187023at2"/>